<evidence type="ECO:0000313" key="1">
    <source>
        <dbReference type="EMBL" id="MCT2409836.1"/>
    </source>
</evidence>
<accession>A0ABT2IMF7</accession>
<gene>
    <name evidence="1" type="ORF">NZD88_19970</name>
</gene>
<sequence length="106" mass="11892">MKINHILTFTLLSGLISCSTISYTGETYKPSDKIDVYYKEKDVAHPYKTVGRIITIARNKDNKAKEKIIEKAKSVGADAVIFSGVYFTEEKTASAYEKADVIKYTD</sequence>
<keyword evidence="2" id="KW-1185">Reference proteome</keyword>
<organism evidence="1 2">
    <name type="scientific">Chryseobacterium pyrolae</name>
    <dbReference type="NCBI Taxonomy" id="2987481"/>
    <lineage>
        <taxon>Bacteria</taxon>
        <taxon>Pseudomonadati</taxon>
        <taxon>Bacteroidota</taxon>
        <taxon>Flavobacteriia</taxon>
        <taxon>Flavobacteriales</taxon>
        <taxon>Weeksellaceae</taxon>
        <taxon>Chryseobacterium group</taxon>
        <taxon>Chryseobacterium</taxon>
    </lineage>
</organism>
<dbReference type="EMBL" id="JANZQH010000013">
    <property type="protein sequence ID" value="MCT2409836.1"/>
    <property type="molecule type" value="Genomic_DNA"/>
</dbReference>
<comment type="caution">
    <text evidence="1">The sequence shown here is derived from an EMBL/GenBank/DDBJ whole genome shotgun (WGS) entry which is preliminary data.</text>
</comment>
<proteinExistence type="predicted"/>
<dbReference type="PROSITE" id="PS51257">
    <property type="entry name" value="PROKAR_LIPOPROTEIN"/>
    <property type="match status" value="1"/>
</dbReference>
<protein>
    <recommendedName>
        <fullName evidence="3">YdgH/BhsA/McbA-like domain-containing protein</fullName>
    </recommendedName>
</protein>
<name>A0ABT2IMF7_9FLAO</name>
<evidence type="ECO:0000313" key="2">
    <source>
        <dbReference type="Proteomes" id="UP001142057"/>
    </source>
</evidence>
<evidence type="ECO:0008006" key="3">
    <source>
        <dbReference type="Google" id="ProtNLM"/>
    </source>
</evidence>
<reference evidence="1" key="1">
    <citation type="submission" date="2022-08" db="EMBL/GenBank/DDBJ databases">
        <title>Chryseobacterium antibioticum,isolated from the rhizosphere soil of Pyrola in Tibet.</title>
        <authorList>
            <person name="Kan Y."/>
        </authorList>
    </citation>
    <scope>NUCLEOTIDE SEQUENCE</scope>
    <source>
        <strain evidence="1">Pc2-12</strain>
    </source>
</reference>
<dbReference type="Proteomes" id="UP001142057">
    <property type="component" value="Unassembled WGS sequence"/>
</dbReference>
<dbReference type="RefSeq" id="WP_259831469.1">
    <property type="nucleotide sequence ID" value="NZ_JANZQH010000013.1"/>
</dbReference>